<reference evidence="1 2" key="1">
    <citation type="submission" date="2020-05" db="EMBL/GenBank/DDBJ databases">
        <authorList>
            <person name="Petersen J."/>
            <person name="Sayavedra L."/>
        </authorList>
    </citation>
    <scope>NUCLEOTIDE SEQUENCE [LARGE SCALE GENOMIC DNA]</scope>
    <source>
        <strain evidence="1">B azoricus SOX ET2 1586I</strain>
    </source>
</reference>
<evidence type="ECO:0000313" key="1">
    <source>
        <dbReference type="EMBL" id="CAB5507993.1"/>
    </source>
</evidence>
<dbReference type="Proteomes" id="UP000626656">
    <property type="component" value="Unassembled WGS sequence"/>
</dbReference>
<feature type="non-terminal residue" evidence="1">
    <location>
        <position position="34"/>
    </location>
</feature>
<comment type="caution">
    <text evidence="1">The sequence shown here is derived from an EMBL/GenBank/DDBJ whole genome shotgun (WGS) entry which is preliminary data.</text>
</comment>
<proteinExistence type="predicted"/>
<keyword evidence="2" id="KW-1185">Reference proteome</keyword>
<dbReference type="EMBL" id="CAHJWF010000508">
    <property type="protein sequence ID" value="CAB5507993.1"/>
    <property type="molecule type" value="Genomic_DNA"/>
</dbReference>
<gene>
    <name evidence="1" type="ORF">AZO1586I_2268</name>
</gene>
<organism evidence="1 2">
    <name type="scientific">Bathymodiolus thermophilus thioautotrophic gill symbiont</name>
    <dbReference type="NCBI Taxonomy" id="2360"/>
    <lineage>
        <taxon>Bacteria</taxon>
        <taxon>Pseudomonadati</taxon>
        <taxon>Pseudomonadota</taxon>
        <taxon>Gammaproteobacteria</taxon>
        <taxon>sulfur-oxidizing symbionts</taxon>
    </lineage>
</organism>
<accession>A0ABN7GDT4</accession>
<evidence type="ECO:0000313" key="2">
    <source>
        <dbReference type="Proteomes" id="UP000626656"/>
    </source>
</evidence>
<name>A0ABN7GDT4_9GAMM</name>
<sequence length="34" mass="3685">MIVPIYAKVSYNILHLPRILDDISRNSLSGTGGA</sequence>
<protein>
    <submittedName>
        <fullName evidence="1">Uncharacterized protein</fullName>
    </submittedName>
</protein>